<gene>
    <name evidence="1" type="ORF">SAMN06265337_0295</name>
</gene>
<keyword evidence="2" id="KW-1185">Reference proteome</keyword>
<name>A0A212T3J0_9BACT</name>
<accession>A0A212T3J0</accession>
<organism evidence="1 2">
    <name type="scientific">Hymenobacter gelipurpurascens</name>
    <dbReference type="NCBI Taxonomy" id="89968"/>
    <lineage>
        <taxon>Bacteria</taxon>
        <taxon>Pseudomonadati</taxon>
        <taxon>Bacteroidota</taxon>
        <taxon>Cytophagia</taxon>
        <taxon>Cytophagales</taxon>
        <taxon>Hymenobacteraceae</taxon>
        <taxon>Hymenobacter</taxon>
    </lineage>
</organism>
<protein>
    <recommendedName>
        <fullName evidence="3">DUF3592 domain-containing protein</fullName>
    </recommendedName>
</protein>
<evidence type="ECO:0000313" key="2">
    <source>
        <dbReference type="Proteomes" id="UP000198131"/>
    </source>
</evidence>
<evidence type="ECO:0000313" key="1">
    <source>
        <dbReference type="EMBL" id="SNC60607.1"/>
    </source>
</evidence>
<evidence type="ECO:0008006" key="3">
    <source>
        <dbReference type="Google" id="ProtNLM"/>
    </source>
</evidence>
<proteinExistence type="predicted"/>
<dbReference type="EMBL" id="FYEW01000001">
    <property type="protein sequence ID" value="SNC60607.1"/>
    <property type="molecule type" value="Genomic_DNA"/>
</dbReference>
<reference evidence="2" key="1">
    <citation type="submission" date="2017-06" db="EMBL/GenBank/DDBJ databases">
        <authorList>
            <person name="Varghese N."/>
            <person name="Submissions S."/>
        </authorList>
    </citation>
    <scope>NUCLEOTIDE SEQUENCE [LARGE SCALE GENOMIC DNA]</scope>
    <source>
        <strain evidence="2">DSM 11116</strain>
    </source>
</reference>
<dbReference type="RefSeq" id="WP_088841650.1">
    <property type="nucleotide sequence ID" value="NZ_FYEW01000001.1"/>
</dbReference>
<dbReference type="Proteomes" id="UP000198131">
    <property type="component" value="Unassembled WGS sequence"/>
</dbReference>
<sequence length="118" mass="13321">MLELFCGSLCVILLLVILYFQKTDKPILKAPKVPGRLSVIRQGIPVEGTIVGVETEGLRLFDQFPVVRFKTPQGQLLTLTCRESTRGPGYKKGQKVEVRFLPMFPEYFIVVSGFDFLL</sequence>
<dbReference type="AlphaFoldDB" id="A0A212T3J0"/>